<organism evidence="1 2">
    <name type="scientific">Priestia megaterium (strain ATCC 14581 / DSM 32 / CCUG 1817 / JCM 2506 / NBRC 15308 / NCIMB 9376 / NCTC 10342 / NRRL B-14308 / VKM B-512 / Ford 19)</name>
    <name type="common">Bacillus megaterium</name>
    <dbReference type="NCBI Taxonomy" id="1348623"/>
    <lineage>
        <taxon>Bacteria</taxon>
        <taxon>Bacillati</taxon>
        <taxon>Bacillota</taxon>
        <taxon>Bacilli</taxon>
        <taxon>Bacillales</taxon>
        <taxon>Bacillaceae</taxon>
        <taxon>Priestia</taxon>
    </lineage>
</organism>
<evidence type="ECO:0008006" key="3">
    <source>
        <dbReference type="Google" id="ProtNLM"/>
    </source>
</evidence>
<accession>A0A0B6AWE6</accession>
<dbReference type="KEGG" id="bmeg:BG04_99"/>
<gene>
    <name evidence="1" type="ORF">BG04_99</name>
</gene>
<dbReference type="GeneID" id="93643622"/>
<dbReference type="Proteomes" id="UP000031829">
    <property type="component" value="Chromosome"/>
</dbReference>
<proteinExistence type="predicted"/>
<evidence type="ECO:0000313" key="1">
    <source>
        <dbReference type="EMBL" id="AJI24993.1"/>
    </source>
</evidence>
<dbReference type="EMBL" id="CP009920">
    <property type="protein sequence ID" value="AJI24993.1"/>
    <property type="molecule type" value="Genomic_DNA"/>
</dbReference>
<dbReference type="InterPro" id="IPR021321">
    <property type="entry name" value="DUF2922"/>
</dbReference>
<dbReference type="AlphaFoldDB" id="A0A0B6AWE6"/>
<dbReference type="Pfam" id="PF11148">
    <property type="entry name" value="DUF2922"/>
    <property type="match status" value="1"/>
</dbReference>
<dbReference type="HOGENOM" id="CLU_181401_4_0_9"/>
<dbReference type="RefSeq" id="WP_034650620.1">
    <property type="nucleotide sequence ID" value="NZ_BCVB01000006.1"/>
</dbReference>
<name>A0A0B6AWE6_PRIM2</name>
<reference evidence="1 2" key="1">
    <citation type="journal article" date="2015" name="Genome Announc.">
        <title>Complete genome sequences for 35 biothreat assay-relevant bacillus species.</title>
        <authorList>
            <person name="Johnson S.L."/>
            <person name="Daligault H.E."/>
            <person name="Davenport K.W."/>
            <person name="Jaissle J."/>
            <person name="Frey K.G."/>
            <person name="Ladner J.T."/>
            <person name="Broomall S.M."/>
            <person name="Bishop-Lilly K.A."/>
            <person name="Bruce D.C."/>
            <person name="Gibbons H.S."/>
            <person name="Coyne S.R."/>
            <person name="Lo C.C."/>
            <person name="Meincke L."/>
            <person name="Munk A.C."/>
            <person name="Koroleva G.I."/>
            <person name="Rosenzweig C.N."/>
            <person name="Palacios G.F."/>
            <person name="Redden C.L."/>
            <person name="Minogue T.D."/>
            <person name="Chain P.S."/>
        </authorList>
    </citation>
    <scope>NUCLEOTIDE SEQUENCE [LARGE SCALE GENOMIC DNA]</scope>
    <source>
        <strain evidence="2">ATCC 14581 / DSM 32 / JCM 2506 / NBRC 15308 / NCIMB 9376 / NCTC 10342 / NRRL B-14308 / VKM B-512</strain>
    </source>
</reference>
<sequence length="70" mass="7390">MKTLTMQFLNESQKAVSLSIESPKDTLDAAAITAAMNALIASDVFTSSGGALVSRKGAQIVERNVTEFTI</sequence>
<protein>
    <recommendedName>
        <fullName evidence="3">DUF2922 domain-containing protein</fullName>
    </recommendedName>
</protein>
<evidence type="ECO:0000313" key="2">
    <source>
        <dbReference type="Proteomes" id="UP000031829"/>
    </source>
</evidence>